<sequence>MLDTVRQLHMQVFRIGSDLFVQRGELGLAVDQQSVQAELQQATRLLEQIVSAESSGISDEQRDALKALWPAYERKVADAAALDLHEQDFEWDFNLTYTEQLRELDALLEGIATSLSSTPEQQLLYQQAVRIQYMAARYTARAYIGALHTLDQDGYFDRDLNLLADDMDQALQQLSQAGVSSEQLKPVSQRWRYIRGRYQDYQVNLAPMVVAKQTRTIVDNLLELARSLSG</sequence>
<gene>
    <name evidence="1" type="ORF">GCM10023116_30850</name>
</gene>
<proteinExistence type="predicted"/>
<accession>A0ABP8V4I5</accession>
<evidence type="ECO:0000313" key="1">
    <source>
        <dbReference type="EMBL" id="GAA4650802.1"/>
    </source>
</evidence>
<reference evidence="2" key="1">
    <citation type="journal article" date="2019" name="Int. J. Syst. Evol. Microbiol.">
        <title>The Global Catalogue of Microorganisms (GCM) 10K type strain sequencing project: providing services to taxonomists for standard genome sequencing and annotation.</title>
        <authorList>
            <consortium name="The Broad Institute Genomics Platform"/>
            <consortium name="The Broad Institute Genome Sequencing Center for Infectious Disease"/>
            <person name="Wu L."/>
            <person name="Ma J."/>
        </authorList>
    </citation>
    <scope>NUCLEOTIDE SEQUENCE [LARGE SCALE GENOMIC DNA]</scope>
    <source>
        <strain evidence="2">JCM 17805</strain>
    </source>
</reference>
<dbReference type="RefSeq" id="WP_345197048.1">
    <property type="nucleotide sequence ID" value="NZ_BAABFL010000421.1"/>
</dbReference>
<dbReference type="Proteomes" id="UP001500604">
    <property type="component" value="Unassembled WGS sequence"/>
</dbReference>
<protein>
    <submittedName>
        <fullName evidence="1">Uncharacterized protein</fullName>
    </submittedName>
</protein>
<comment type="caution">
    <text evidence="1">The sequence shown here is derived from an EMBL/GenBank/DDBJ whole genome shotgun (WGS) entry which is preliminary data.</text>
</comment>
<keyword evidence="2" id="KW-1185">Reference proteome</keyword>
<evidence type="ECO:0000313" key="2">
    <source>
        <dbReference type="Proteomes" id="UP001500604"/>
    </source>
</evidence>
<name>A0ABP8V4I5_9GAMM</name>
<dbReference type="EMBL" id="BAABFL010000421">
    <property type="protein sequence ID" value="GAA4650802.1"/>
    <property type="molecule type" value="Genomic_DNA"/>
</dbReference>
<organism evidence="1 2">
    <name type="scientific">Kistimonas scapharcae</name>
    <dbReference type="NCBI Taxonomy" id="1036133"/>
    <lineage>
        <taxon>Bacteria</taxon>
        <taxon>Pseudomonadati</taxon>
        <taxon>Pseudomonadota</taxon>
        <taxon>Gammaproteobacteria</taxon>
        <taxon>Oceanospirillales</taxon>
        <taxon>Endozoicomonadaceae</taxon>
        <taxon>Kistimonas</taxon>
    </lineage>
</organism>